<dbReference type="EMBL" id="CAJVPZ010032410">
    <property type="protein sequence ID" value="CAG8741849.1"/>
    <property type="molecule type" value="Genomic_DNA"/>
</dbReference>
<protein>
    <submittedName>
        <fullName evidence="1">2794_t:CDS:1</fullName>
    </submittedName>
</protein>
<dbReference type="Proteomes" id="UP000789396">
    <property type="component" value="Unassembled WGS sequence"/>
</dbReference>
<accession>A0A9N9IM97</accession>
<comment type="caution">
    <text evidence="1">The sequence shown here is derived from an EMBL/GenBank/DDBJ whole genome shotgun (WGS) entry which is preliminary data.</text>
</comment>
<evidence type="ECO:0000313" key="1">
    <source>
        <dbReference type="EMBL" id="CAG8741849.1"/>
    </source>
</evidence>
<dbReference type="AlphaFoldDB" id="A0A9N9IM97"/>
<keyword evidence="2" id="KW-1185">Reference proteome</keyword>
<dbReference type="OrthoDB" id="5380555at2759"/>
<reference evidence="1" key="1">
    <citation type="submission" date="2021-06" db="EMBL/GenBank/DDBJ databases">
        <authorList>
            <person name="Kallberg Y."/>
            <person name="Tangrot J."/>
            <person name="Rosling A."/>
        </authorList>
    </citation>
    <scope>NUCLEOTIDE SEQUENCE</scope>
    <source>
        <strain evidence="1">IN212</strain>
    </source>
</reference>
<gene>
    <name evidence="1" type="ORF">RFULGI_LOCUS12932</name>
</gene>
<evidence type="ECO:0000313" key="2">
    <source>
        <dbReference type="Proteomes" id="UP000789396"/>
    </source>
</evidence>
<proteinExistence type="predicted"/>
<feature type="non-terminal residue" evidence="1">
    <location>
        <position position="1"/>
    </location>
</feature>
<sequence>TACDRGIAYIFQTGVTPVAMSEFTSGFNISTDLALSEEFWDLYGFKQSEVELLLDNALRNNLPSDVKKGIVKWLKEENDGYFFNPNQAEDSSNIIKKFLRFPPDPNTLPSQTILELIGNNSLGKSILTEALNRSPLESRNEETLLKPLKDNSIKHSNEEALKQSFIDTLILTLHANIEPEFQVNSQNSNLAIEFDNIRMEYINLNGAQVSRSLMMKLEDEILSLEISDPYRPDQKTVHEALE</sequence>
<organism evidence="1 2">
    <name type="scientific">Racocetra fulgida</name>
    <dbReference type="NCBI Taxonomy" id="60492"/>
    <lineage>
        <taxon>Eukaryota</taxon>
        <taxon>Fungi</taxon>
        <taxon>Fungi incertae sedis</taxon>
        <taxon>Mucoromycota</taxon>
        <taxon>Glomeromycotina</taxon>
        <taxon>Glomeromycetes</taxon>
        <taxon>Diversisporales</taxon>
        <taxon>Gigasporaceae</taxon>
        <taxon>Racocetra</taxon>
    </lineage>
</organism>
<name>A0A9N9IM97_9GLOM</name>